<feature type="region of interest" description="Disordered" evidence="1">
    <location>
        <begin position="1"/>
        <end position="42"/>
    </location>
</feature>
<keyword evidence="4" id="KW-1185">Reference proteome</keyword>
<dbReference type="WBParaSite" id="BXY_1689200.1">
    <property type="protein sequence ID" value="BXY_1689200.1"/>
    <property type="gene ID" value="BXY_1689200"/>
</dbReference>
<reference evidence="2" key="2">
    <citation type="submission" date="2020-09" db="EMBL/GenBank/DDBJ databases">
        <authorList>
            <person name="Kikuchi T."/>
        </authorList>
    </citation>
    <scope>NUCLEOTIDE SEQUENCE</scope>
    <source>
        <strain evidence="2">Ka4C1</strain>
    </source>
</reference>
<proteinExistence type="predicted"/>
<evidence type="ECO:0000256" key="1">
    <source>
        <dbReference type="SAM" id="MobiDB-lite"/>
    </source>
</evidence>
<name>A0A1I7SV18_BURXY</name>
<dbReference type="Proteomes" id="UP000095284">
    <property type="component" value="Unplaced"/>
</dbReference>
<dbReference type="Proteomes" id="UP000659654">
    <property type="component" value="Unassembled WGS sequence"/>
</dbReference>
<dbReference type="AlphaFoldDB" id="A0A1I7SV18"/>
<sequence>MSCFCVSRKHKDRTEQEEYLKPERQEERSVDEEKDNGEGMKTDTWKKVDSKLEFHSFVNFSKEYAKDDFENNLLFKTADPSIIQKIFKFKGYSYLKVTEDKDNHETVFKLVSQLTPTSEFTYGIKSVPDLVMAFVFLNRLLEKVDKQLTVDIDGYSKKIDWLTAEVAEKAGKLLAESNSPIRFSLSIAENVNELALEQFTPFLKQIGKNLKRVSCGAENLSMLKGYQVDQLNLNARDDEKTPNIQALLEVNAKEIECRALSMAEFYGKSYPPQSRTESLECKIPLENEKADFFEKTFSNIARTFPNLKNFVLSDRVYVTHNTAIEKTVELIAANVNKALGRTSYLADIRAEILIRFEAGNQYEKVAKLLMKALPDLETSGAPDDSNGLILGTLQHYTEKKNVHIEVIQETEAGALDDA</sequence>
<dbReference type="EMBL" id="CAJFDI010000002">
    <property type="protein sequence ID" value="CAD5217298.1"/>
    <property type="molecule type" value="Genomic_DNA"/>
</dbReference>
<organism evidence="3 5">
    <name type="scientific">Bursaphelenchus xylophilus</name>
    <name type="common">Pinewood nematode worm</name>
    <name type="synonym">Aphelenchoides xylophilus</name>
    <dbReference type="NCBI Taxonomy" id="6326"/>
    <lineage>
        <taxon>Eukaryota</taxon>
        <taxon>Metazoa</taxon>
        <taxon>Ecdysozoa</taxon>
        <taxon>Nematoda</taxon>
        <taxon>Chromadorea</taxon>
        <taxon>Rhabditida</taxon>
        <taxon>Tylenchina</taxon>
        <taxon>Tylenchomorpha</taxon>
        <taxon>Aphelenchoidea</taxon>
        <taxon>Aphelenchoididae</taxon>
        <taxon>Bursaphelenchus</taxon>
    </lineage>
</organism>
<protein>
    <submittedName>
        <fullName evidence="2">(pine wood nematode) hypothetical protein</fullName>
    </submittedName>
</protein>
<evidence type="ECO:0000313" key="2">
    <source>
        <dbReference type="EMBL" id="CAD5217298.1"/>
    </source>
</evidence>
<evidence type="ECO:0000313" key="4">
    <source>
        <dbReference type="Proteomes" id="UP000659654"/>
    </source>
</evidence>
<dbReference type="EMBL" id="CAJFCV020000002">
    <property type="protein sequence ID" value="CAG9100748.1"/>
    <property type="molecule type" value="Genomic_DNA"/>
</dbReference>
<dbReference type="Proteomes" id="UP000582659">
    <property type="component" value="Unassembled WGS sequence"/>
</dbReference>
<accession>A0A1I7SV18</accession>
<evidence type="ECO:0000313" key="5">
    <source>
        <dbReference type="WBParaSite" id="BXY_1689200.1"/>
    </source>
</evidence>
<evidence type="ECO:0000313" key="3">
    <source>
        <dbReference type="Proteomes" id="UP000095284"/>
    </source>
</evidence>
<feature type="compositionally biased region" description="Basic and acidic residues" evidence="1">
    <location>
        <begin position="12"/>
        <end position="28"/>
    </location>
</feature>
<gene>
    <name evidence="2" type="ORF">BXYJ_LOCUS4965</name>
</gene>
<reference evidence="5" key="1">
    <citation type="submission" date="2016-11" db="UniProtKB">
        <authorList>
            <consortium name="WormBaseParasite"/>
        </authorList>
    </citation>
    <scope>IDENTIFICATION</scope>
</reference>